<organism evidence="1 2">
    <name type="scientific">Paenibacillus uliginis N3/975</name>
    <dbReference type="NCBI Taxonomy" id="1313296"/>
    <lineage>
        <taxon>Bacteria</taxon>
        <taxon>Bacillati</taxon>
        <taxon>Bacillota</taxon>
        <taxon>Bacilli</taxon>
        <taxon>Bacillales</taxon>
        <taxon>Paenibacillaceae</taxon>
        <taxon>Paenibacillus</taxon>
    </lineage>
</organism>
<evidence type="ECO:0000313" key="1">
    <source>
        <dbReference type="EMBL" id="SMF64837.1"/>
    </source>
</evidence>
<dbReference type="InterPro" id="IPR011990">
    <property type="entry name" value="TPR-like_helical_dom_sf"/>
</dbReference>
<dbReference type="EMBL" id="LT840184">
    <property type="protein sequence ID" value="SMF64837.1"/>
    <property type="molecule type" value="Genomic_DNA"/>
</dbReference>
<dbReference type="STRING" id="1313296.SAMN05661091_0109"/>
<evidence type="ECO:0008006" key="3">
    <source>
        <dbReference type="Google" id="ProtNLM"/>
    </source>
</evidence>
<sequence length="438" mass="51136">MLKERVEFLCKKKNILRKELVEGLVTQAHFANILAERYPFVEDLVEQIAQRLGVSMSYLSGAAAADDRTLEQAEVIFQELSQQSVTEQQVDALEDRHDALTVEFTTALMKAVYYQRMNDQAAFDYLHTSYLNFYLEKYGRADEVDVPLPLKKALLFYKIQYFRSKNHYYDVLNEATRLSDLLDKGSEIWLTAQNIKMEAYTYLKQFEQAKQVFEQTMRYVYEHRLFHRLSGLYVSYSGYCFSMGMTQEALLALSMAEANLVYLSHQGDVMPTILHNRIIMLTLSGELKKAMDEIIRFEEMIHREPEEAQLQLRPVTLVYRCEAALVQRNWGLLSQEAEHLRGSCNNEDQHMSLAFYECQLSLAQGDKESFLKYALECLPYYESTAQALRLEVLYETLAAVSEEQRRYKESSLYYRKLVYLLRNNKADGVEIKSQEQNK</sequence>
<accession>A0A1X7G6G3</accession>
<gene>
    <name evidence="1" type="ORF">SAMN05661091_0109</name>
</gene>
<dbReference type="Proteomes" id="UP000192940">
    <property type="component" value="Chromosome I"/>
</dbReference>
<name>A0A1X7G6G3_9BACL</name>
<evidence type="ECO:0000313" key="2">
    <source>
        <dbReference type="Proteomes" id="UP000192940"/>
    </source>
</evidence>
<reference evidence="1 2" key="1">
    <citation type="submission" date="2017-04" db="EMBL/GenBank/DDBJ databases">
        <authorList>
            <person name="Afonso C.L."/>
            <person name="Miller P.J."/>
            <person name="Scott M.A."/>
            <person name="Spackman E."/>
            <person name="Goraichik I."/>
            <person name="Dimitrov K.M."/>
            <person name="Suarez D.L."/>
            <person name="Swayne D.E."/>
        </authorList>
    </citation>
    <scope>NUCLEOTIDE SEQUENCE [LARGE SCALE GENOMIC DNA]</scope>
    <source>
        <strain evidence="1 2">N3/975</strain>
    </source>
</reference>
<keyword evidence="2" id="KW-1185">Reference proteome</keyword>
<dbReference type="RefSeq" id="WP_208920019.1">
    <property type="nucleotide sequence ID" value="NZ_LT840184.1"/>
</dbReference>
<proteinExistence type="predicted"/>
<dbReference type="Gene3D" id="1.25.40.10">
    <property type="entry name" value="Tetratricopeptide repeat domain"/>
    <property type="match status" value="2"/>
</dbReference>
<protein>
    <recommendedName>
        <fullName evidence="3">HTH cro/C1-type domain-containing protein</fullName>
    </recommendedName>
</protein>
<dbReference type="AlphaFoldDB" id="A0A1X7G6G3"/>